<gene>
    <name evidence="2" type="ORF">DFH94DRAFT_853636</name>
</gene>
<dbReference type="AlphaFoldDB" id="A0A9P5T9E0"/>
<evidence type="ECO:0000256" key="1">
    <source>
        <dbReference type="SAM" id="MobiDB-lite"/>
    </source>
</evidence>
<feature type="region of interest" description="Disordered" evidence="1">
    <location>
        <begin position="74"/>
        <end position="139"/>
    </location>
</feature>
<comment type="caution">
    <text evidence="2">The sequence shown here is derived from an EMBL/GenBank/DDBJ whole genome shotgun (WGS) entry which is preliminary data.</text>
</comment>
<dbReference type="OrthoDB" id="2684605at2759"/>
<organism evidence="2 3">
    <name type="scientific">Russula ochroleuca</name>
    <dbReference type="NCBI Taxonomy" id="152965"/>
    <lineage>
        <taxon>Eukaryota</taxon>
        <taxon>Fungi</taxon>
        <taxon>Dikarya</taxon>
        <taxon>Basidiomycota</taxon>
        <taxon>Agaricomycotina</taxon>
        <taxon>Agaricomycetes</taxon>
        <taxon>Russulales</taxon>
        <taxon>Russulaceae</taxon>
        <taxon>Russula</taxon>
    </lineage>
</organism>
<feature type="compositionally biased region" description="Basic residues" evidence="1">
    <location>
        <begin position="90"/>
        <end position="110"/>
    </location>
</feature>
<dbReference type="EMBL" id="WHVB01000008">
    <property type="protein sequence ID" value="KAF8480360.1"/>
    <property type="molecule type" value="Genomic_DNA"/>
</dbReference>
<evidence type="ECO:0000313" key="2">
    <source>
        <dbReference type="EMBL" id="KAF8480360.1"/>
    </source>
</evidence>
<feature type="compositionally biased region" description="Polar residues" evidence="1">
    <location>
        <begin position="111"/>
        <end position="122"/>
    </location>
</feature>
<keyword evidence="3" id="KW-1185">Reference proteome</keyword>
<evidence type="ECO:0000313" key="3">
    <source>
        <dbReference type="Proteomes" id="UP000759537"/>
    </source>
</evidence>
<reference evidence="2" key="1">
    <citation type="submission" date="2019-10" db="EMBL/GenBank/DDBJ databases">
        <authorList>
            <consortium name="DOE Joint Genome Institute"/>
            <person name="Kuo A."/>
            <person name="Miyauchi S."/>
            <person name="Kiss E."/>
            <person name="Drula E."/>
            <person name="Kohler A."/>
            <person name="Sanchez-Garcia M."/>
            <person name="Andreopoulos B."/>
            <person name="Barry K.W."/>
            <person name="Bonito G."/>
            <person name="Buee M."/>
            <person name="Carver A."/>
            <person name="Chen C."/>
            <person name="Cichocki N."/>
            <person name="Clum A."/>
            <person name="Culley D."/>
            <person name="Crous P.W."/>
            <person name="Fauchery L."/>
            <person name="Girlanda M."/>
            <person name="Hayes R."/>
            <person name="Keri Z."/>
            <person name="LaButti K."/>
            <person name="Lipzen A."/>
            <person name="Lombard V."/>
            <person name="Magnuson J."/>
            <person name="Maillard F."/>
            <person name="Morin E."/>
            <person name="Murat C."/>
            <person name="Nolan M."/>
            <person name="Ohm R."/>
            <person name="Pangilinan J."/>
            <person name="Pereira M."/>
            <person name="Perotto S."/>
            <person name="Peter M."/>
            <person name="Riley R."/>
            <person name="Sitrit Y."/>
            <person name="Stielow B."/>
            <person name="Szollosi G."/>
            <person name="Zifcakova L."/>
            <person name="Stursova M."/>
            <person name="Spatafora J.W."/>
            <person name="Tedersoo L."/>
            <person name="Vaario L.-M."/>
            <person name="Yamada A."/>
            <person name="Yan M."/>
            <person name="Wang P."/>
            <person name="Xu J."/>
            <person name="Bruns T."/>
            <person name="Baldrian P."/>
            <person name="Vilgalys R."/>
            <person name="Henrissat B."/>
            <person name="Grigoriev I.V."/>
            <person name="Hibbett D."/>
            <person name="Nagy L.G."/>
            <person name="Martin F.M."/>
        </authorList>
    </citation>
    <scope>NUCLEOTIDE SEQUENCE</scope>
    <source>
        <strain evidence="2">Prilba</strain>
    </source>
</reference>
<accession>A0A9P5T9E0</accession>
<proteinExistence type="predicted"/>
<protein>
    <submittedName>
        <fullName evidence="2">Uncharacterized protein</fullName>
    </submittedName>
</protein>
<dbReference type="Proteomes" id="UP000759537">
    <property type="component" value="Unassembled WGS sequence"/>
</dbReference>
<name>A0A9P5T9E0_9AGAM</name>
<reference evidence="2" key="2">
    <citation type="journal article" date="2020" name="Nat. Commun.">
        <title>Large-scale genome sequencing of mycorrhizal fungi provides insights into the early evolution of symbiotic traits.</title>
        <authorList>
            <person name="Miyauchi S."/>
            <person name="Kiss E."/>
            <person name="Kuo A."/>
            <person name="Drula E."/>
            <person name="Kohler A."/>
            <person name="Sanchez-Garcia M."/>
            <person name="Morin E."/>
            <person name="Andreopoulos B."/>
            <person name="Barry K.W."/>
            <person name="Bonito G."/>
            <person name="Buee M."/>
            <person name="Carver A."/>
            <person name="Chen C."/>
            <person name="Cichocki N."/>
            <person name="Clum A."/>
            <person name="Culley D."/>
            <person name="Crous P.W."/>
            <person name="Fauchery L."/>
            <person name="Girlanda M."/>
            <person name="Hayes R.D."/>
            <person name="Keri Z."/>
            <person name="LaButti K."/>
            <person name="Lipzen A."/>
            <person name="Lombard V."/>
            <person name="Magnuson J."/>
            <person name="Maillard F."/>
            <person name="Murat C."/>
            <person name="Nolan M."/>
            <person name="Ohm R.A."/>
            <person name="Pangilinan J."/>
            <person name="Pereira M.F."/>
            <person name="Perotto S."/>
            <person name="Peter M."/>
            <person name="Pfister S."/>
            <person name="Riley R."/>
            <person name="Sitrit Y."/>
            <person name="Stielow J.B."/>
            <person name="Szollosi G."/>
            <person name="Zifcakova L."/>
            <person name="Stursova M."/>
            <person name="Spatafora J.W."/>
            <person name="Tedersoo L."/>
            <person name="Vaario L.M."/>
            <person name="Yamada A."/>
            <person name="Yan M."/>
            <person name="Wang P."/>
            <person name="Xu J."/>
            <person name="Bruns T."/>
            <person name="Baldrian P."/>
            <person name="Vilgalys R."/>
            <person name="Dunand C."/>
            <person name="Henrissat B."/>
            <person name="Grigoriev I.V."/>
            <person name="Hibbett D."/>
            <person name="Nagy L.G."/>
            <person name="Martin F.M."/>
        </authorList>
    </citation>
    <scope>NUCLEOTIDE SEQUENCE</scope>
    <source>
        <strain evidence="2">Prilba</strain>
    </source>
</reference>
<sequence>MSTMVVSKSQRLRIAVGLAALKFKPPEQSVQSYSLELKHHFCRSATISIFSECDAWHKRALELQAELEATRAVTTPPVDVSETEPTPSVSKRKREQKKKTKPPRASKARRSQTPDTPSTATARDNVEPPRPSPGTKNSLFSSLHALDHISAQITTKPAPPAEAVLLVAATIRCLEVLHALLARAISPVSCTPEDPTPRDALESIKRTLPDILRTAIPYLLCAYIHPSSVAGPRWHAADSSDDEPTHPCDTTSALDLLLGRVTTEVLLPAIRALVPCTLAKTEHILGSVGPKGPKKDFADGAQLLSLIGAVLDALPDPQYVTLYDRVALEAVRALTSLIVDRPSHVPYAQQTPTQRIHRIARKDVLHFLCDTALLAFRRSAPAVRGSPEEMLRAALATALGDLALTQSAREGGRGSGLDIVEEDYVMAVLERAWSVGLRVGHIGGKLDGAKMDAGHHDVHEQDGDVSIMDTVRAHEPRKEDLPFLLPFSDPQTGSS</sequence>